<proteinExistence type="predicted"/>
<reference evidence="3 4" key="1">
    <citation type="submission" date="2019-08" db="EMBL/GenBank/DDBJ databases">
        <title>Draft genome sequences of two oriental melons (Cucumis melo L. var makuwa).</title>
        <authorList>
            <person name="Kwon S.-Y."/>
        </authorList>
    </citation>
    <scope>NUCLEOTIDE SEQUENCE [LARGE SCALE GENOMIC DNA]</scope>
    <source>
        <strain evidence="4">cv. Chang Bougi</strain>
        <strain evidence="3">cv. SW 3</strain>
        <tissue evidence="2">Leaf</tissue>
    </source>
</reference>
<comment type="caution">
    <text evidence="2">The sequence shown here is derived from an EMBL/GenBank/DDBJ whole genome shotgun (WGS) entry which is preliminary data.</text>
</comment>
<dbReference type="Proteomes" id="UP000321393">
    <property type="component" value="Unassembled WGS sequence"/>
</dbReference>
<organism evidence="2 4">
    <name type="scientific">Cucumis melo var. makuwa</name>
    <name type="common">Oriental melon</name>
    <dbReference type="NCBI Taxonomy" id="1194695"/>
    <lineage>
        <taxon>Eukaryota</taxon>
        <taxon>Viridiplantae</taxon>
        <taxon>Streptophyta</taxon>
        <taxon>Embryophyta</taxon>
        <taxon>Tracheophyta</taxon>
        <taxon>Spermatophyta</taxon>
        <taxon>Magnoliopsida</taxon>
        <taxon>eudicotyledons</taxon>
        <taxon>Gunneridae</taxon>
        <taxon>Pentapetalae</taxon>
        <taxon>rosids</taxon>
        <taxon>fabids</taxon>
        <taxon>Cucurbitales</taxon>
        <taxon>Cucurbitaceae</taxon>
        <taxon>Benincaseae</taxon>
        <taxon>Cucumis</taxon>
    </lineage>
</organism>
<dbReference type="OrthoDB" id="904370at2759"/>
<protein>
    <submittedName>
        <fullName evidence="2">Gag/pol protein</fullName>
    </submittedName>
</protein>
<dbReference type="EMBL" id="SSTE01004244">
    <property type="protein sequence ID" value="KAA0062648.1"/>
    <property type="molecule type" value="Genomic_DNA"/>
</dbReference>
<evidence type="ECO:0000313" key="2">
    <source>
        <dbReference type="EMBL" id="TYK01181.1"/>
    </source>
</evidence>
<dbReference type="Proteomes" id="UP000321947">
    <property type="component" value="Unassembled WGS sequence"/>
</dbReference>
<accession>A0A5D3BMZ8</accession>
<evidence type="ECO:0000313" key="4">
    <source>
        <dbReference type="Proteomes" id="UP000321947"/>
    </source>
</evidence>
<evidence type="ECO:0000313" key="1">
    <source>
        <dbReference type="EMBL" id="KAA0062648.1"/>
    </source>
</evidence>
<dbReference type="EMBL" id="SSTD01016295">
    <property type="protein sequence ID" value="TYK01181.1"/>
    <property type="molecule type" value="Genomic_DNA"/>
</dbReference>
<dbReference type="AlphaFoldDB" id="A0A5D3BMZ8"/>
<sequence length="126" mass="14534">MKEETSVREHVLDMMMHFNIAEVNGGAIDEANQVSFILESLPKSFIPFQTNASLNKIELNLTTLLNELQLFQTLTMEWALVEKLPNVPYREKGKEGNTRKIVLGKGFQKARSLSRLEQERWSQLKQ</sequence>
<evidence type="ECO:0000313" key="3">
    <source>
        <dbReference type="Proteomes" id="UP000321393"/>
    </source>
</evidence>
<gene>
    <name evidence="2" type="ORF">E5676_scaffold2044G00220</name>
    <name evidence="1" type="ORF">E6C27_scaffold79G001650</name>
</gene>
<name>A0A5D3BMZ8_CUCMM</name>